<dbReference type="OrthoDB" id="978644at2"/>
<evidence type="ECO:0000259" key="2">
    <source>
        <dbReference type="Pfam" id="PF13490"/>
    </source>
</evidence>
<dbReference type="Pfam" id="PF13646">
    <property type="entry name" value="HEAT_2"/>
    <property type="match status" value="1"/>
</dbReference>
<sequence>MEAKFTNCESVQEGLMDWLANELSPAEAQVMAAHLAHCPDCRQQQAALWQLWQTMGSLPVPEPSERLRPGFYNMLAEFRAEAERKQRWSVQAVVQRLREWWQPEYGLRLAYSLVLLVVGLAGGYLLKARTEPTDLGPNTEAVATAPAPQQSAEQAQLLALLDNPSAVQRLRAVSYAEELAPSNERVVQALLSTLNHDPNVNVRLATLEVLASLANDPIVRQGLVRSLARQESPLVQAAMADVMVQLQDPRSVRQLRKLLKQDDLNEQVKSKIEQSIESLSTGRPNDPSAQPKTNENRIHIQPGSDTSVSA</sequence>
<dbReference type="KEGG" id="hyh:D3Y59_11145"/>
<proteinExistence type="predicted"/>
<dbReference type="InterPro" id="IPR027383">
    <property type="entry name" value="Znf_put"/>
</dbReference>
<organism evidence="3 4">
    <name type="scientific">Hymenobacter oligotrophus</name>
    <dbReference type="NCBI Taxonomy" id="2319843"/>
    <lineage>
        <taxon>Bacteria</taxon>
        <taxon>Pseudomonadati</taxon>
        <taxon>Bacteroidota</taxon>
        <taxon>Cytophagia</taxon>
        <taxon>Cytophagales</taxon>
        <taxon>Hymenobacteraceae</taxon>
        <taxon>Hymenobacter</taxon>
    </lineage>
</organism>
<name>A0A3B7R0Q0_9BACT</name>
<feature type="region of interest" description="Disordered" evidence="1">
    <location>
        <begin position="270"/>
        <end position="310"/>
    </location>
</feature>
<dbReference type="InterPro" id="IPR041916">
    <property type="entry name" value="Anti_sigma_zinc_sf"/>
</dbReference>
<reference evidence="3 4" key="1">
    <citation type="submission" date="2018-09" db="EMBL/GenBank/DDBJ databases">
        <title>Hymenobacter medium sp. nov., isolated from R2A medium.</title>
        <authorList>
            <person name="Yingchao G."/>
        </authorList>
    </citation>
    <scope>NUCLEOTIDE SEQUENCE [LARGE SCALE GENOMIC DNA]</scope>
    <source>
        <strain evidence="4">sh-6</strain>
    </source>
</reference>
<dbReference type="SUPFAM" id="SSF48371">
    <property type="entry name" value="ARM repeat"/>
    <property type="match status" value="1"/>
</dbReference>
<dbReference type="EMBL" id="CP032317">
    <property type="protein sequence ID" value="AYA37555.1"/>
    <property type="molecule type" value="Genomic_DNA"/>
</dbReference>
<evidence type="ECO:0000313" key="3">
    <source>
        <dbReference type="EMBL" id="AYA37555.1"/>
    </source>
</evidence>
<dbReference type="RefSeq" id="WP_119445122.1">
    <property type="nucleotide sequence ID" value="NZ_CP032317.1"/>
</dbReference>
<dbReference type="InterPro" id="IPR011989">
    <property type="entry name" value="ARM-like"/>
</dbReference>
<protein>
    <submittedName>
        <fullName evidence="3">HEAT repeat domain-containing protein</fullName>
    </submittedName>
</protein>
<keyword evidence="4" id="KW-1185">Reference proteome</keyword>
<dbReference type="AlphaFoldDB" id="A0A3B7R0Q0"/>
<feature type="domain" description="Putative zinc-finger" evidence="2">
    <location>
        <begin position="8"/>
        <end position="42"/>
    </location>
</feature>
<evidence type="ECO:0000256" key="1">
    <source>
        <dbReference type="SAM" id="MobiDB-lite"/>
    </source>
</evidence>
<gene>
    <name evidence="3" type="ORF">D3Y59_11145</name>
</gene>
<dbReference type="Gene3D" id="1.25.10.10">
    <property type="entry name" value="Leucine-rich Repeat Variant"/>
    <property type="match status" value="1"/>
</dbReference>
<dbReference type="Gene3D" id="1.10.10.1320">
    <property type="entry name" value="Anti-sigma factor, zinc-finger domain"/>
    <property type="match status" value="1"/>
</dbReference>
<evidence type="ECO:0000313" key="4">
    <source>
        <dbReference type="Proteomes" id="UP000262802"/>
    </source>
</evidence>
<accession>A0A3B7R0Q0</accession>
<feature type="compositionally biased region" description="Polar residues" evidence="1">
    <location>
        <begin position="275"/>
        <end position="293"/>
    </location>
</feature>
<dbReference type="Proteomes" id="UP000262802">
    <property type="component" value="Chromosome"/>
</dbReference>
<dbReference type="InterPro" id="IPR016024">
    <property type="entry name" value="ARM-type_fold"/>
</dbReference>
<dbReference type="Pfam" id="PF13490">
    <property type="entry name" value="zf-HC2"/>
    <property type="match status" value="1"/>
</dbReference>